<keyword evidence="3 6" id="KW-0812">Transmembrane</keyword>
<evidence type="ECO:0000256" key="6">
    <source>
        <dbReference type="HAMAP-Rule" id="MF_02073"/>
    </source>
</evidence>
<dbReference type="EMBL" id="DXGK01000014">
    <property type="protein sequence ID" value="HIW69862.1"/>
    <property type="molecule type" value="Genomic_DNA"/>
</dbReference>
<feature type="transmembrane region" description="Helical" evidence="6">
    <location>
        <begin position="39"/>
        <end position="57"/>
    </location>
</feature>
<dbReference type="Pfam" id="PF13520">
    <property type="entry name" value="AA_permease_2"/>
    <property type="match status" value="1"/>
</dbReference>
<dbReference type="InterPro" id="IPR027566">
    <property type="entry name" value="Symport/antiport_PotE"/>
</dbReference>
<feature type="transmembrane region" description="Helical" evidence="6">
    <location>
        <begin position="385"/>
        <end position="402"/>
    </location>
</feature>
<sequence length="438" mass="48315">MQQQKISVWQLTSITIVNMMGSGTILLPANLATVGNLSIMAWAITTCGALMLAFGFARAGSYSERNDGMGGYAEYVFGRAGAFLADYTYAISELISDVALAVSCTGYFAGFMGWKLDSLGMALVTTAVLWLASFLNIIDERLTMHISTLAALGVILPLLFLVTFGWHWFRPSIYMGSWNPHHYSLITGMNKSVAITLWAFLGMESASANMGKVENPRKNVPIAVTLGTGIVAVFYVMSSVVVQGIIPASTLAKTNSPFGLVFAELFNPLVGRFVMVIMVFACFGSLVTWQFTLAEVFRSSADKGYFPKIFTFVNRRNVAVYGLLILTAVQSVLAIETASPSLEKQYLEIVNISVFTNCIPYLLSMASLDVMQRRARITNKRTRRVNIVVSIFTQLYTIYTITQCGMTTIFWGMVVLFGGWLIYGLISYNFDLEHDIRP</sequence>
<dbReference type="InterPro" id="IPR050367">
    <property type="entry name" value="APC_superfamily"/>
</dbReference>
<evidence type="ECO:0000313" key="8">
    <source>
        <dbReference type="Proteomes" id="UP000886878"/>
    </source>
</evidence>
<dbReference type="Gene3D" id="1.20.1740.10">
    <property type="entry name" value="Amino acid/polyamine transporter I"/>
    <property type="match status" value="1"/>
</dbReference>
<accession>A0A9D1QPI5</accession>
<feature type="transmembrane region" description="Helical" evidence="6">
    <location>
        <begin position="318"/>
        <end position="339"/>
    </location>
</feature>
<dbReference type="Proteomes" id="UP000886878">
    <property type="component" value="Unassembled WGS sequence"/>
</dbReference>
<evidence type="ECO:0000256" key="3">
    <source>
        <dbReference type="ARBA" id="ARBA00022692"/>
    </source>
</evidence>
<comment type="similarity">
    <text evidence="6">Belongs to the amino acid-polyamine-organocation (APC) superfamily. Basic amino acid/polyamine antiporter (APA) (TC 2.A.3.2) family.</text>
</comment>
<evidence type="ECO:0000256" key="4">
    <source>
        <dbReference type="ARBA" id="ARBA00022989"/>
    </source>
</evidence>
<dbReference type="GO" id="GO:0005886">
    <property type="term" value="C:plasma membrane"/>
    <property type="evidence" value="ECO:0007669"/>
    <property type="project" value="UniProtKB-SubCell"/>
</dbReference>
<reference evidence="7" key="2">
    <citation type="submission" date="2021-04" db="EMBL/GenBank/DDBJ databases">
        <authorList>
            <person name="Gilroy R."/>
        </authorList>
    </citation>
    <scope>NUCLEOTIDE SEQUENCE</scope>
    <source>
        <strain evidence="7">ChiHejej3B27-2180</strain>
    </source>
</reference>
<feature type="transmembrane region" description="Helical" evidence="6">
    <location>
        <begin position="119"/>
        <end position="137"/>
    </location>
</feature>
<proteinExistence type="inferred from homology"/>
<reference evidence="7" key="1">
    <citation type="journal article" date="2021" name="PeerJ">
        <title>Extensive microbial diversity within the chicken gut microbiome revealed by metagenomics and culture.</title>
        <authorList>
            <person name="Gilroy R."/>
            <person name="Ravi A."/>
            <person name="Getino M."/>
            <person name="Pursley I."/>
            <person name="Horton D.L."/>
            <person name="Alikhan N.F."/>
            <person name="Baker D."/>
            <person name="Gharbi K."/>
            <person name="Hall N."/>
            <person name="Watson M."/>
            <person name="Adriaenssens E.M."/>
            <person name="Foster-Nyarko E."/>
            <person name="Jarju S."/>
            <person name="Secka A."/>
            <person name="Antonio M."/>
            <person name="Oren A."/>
            <person name="Chaudhuri R.R."/>
            <person name="La Ragione R."/>
            <person name="Hildebrand F."/>
            <person name="Pallen M.J."/>
        </authorList>
    </citation>
    <scope>NUCLEOTIDE SEQUENCE</scope>
    <source>
        <strain evidence="7">ChiHejej3B27-2180</strain>
    </source>
</reference>
<feature type="transmembrane region" description="Helical" evidence="6">
    <location>
        <begin position="345"/>
        <end position="364"/>
    </location>
</feature>
<keyword evidence="4 6" id="KW-1133">Transmembrane helix</keyword>
<dbReference type="PANTHER" id="PTHR42770:SF6">
    <property type="entry name" value="PUTRESCINE TRANSPORTER POTE"/>
    <property type="match status" value="1"/>
</dbReference>
<feature type="transmembrane region" description="Helical" evidence="6">
    <location>
        <begin position="408"/>
        <end position="430"/>
    </location>
</feature>
<comment type="subcellular location">
    <subcellularLocation>
        <location evidence="1 6">Cell membrane</location>
        <topology evidence="1 6">Multi-pass membrane protein</topology>
    </subcellularLocation>
</comment>
<keyword evidence="6" id="KW-0813">Transport</keyword>
<feature type="transmembrane region" description="Helical" evidence="6">
    <location>
        <begin position="273"/>
        <end position="297"/>
    </location>
</feature>
<gene>
    <name evidence="7" type="primary">potE</name>
    <name evidence="7" type="ORF">H9876_00555</name>
</gene>
<dbReference type="NCBIfam" id="NF007938">
    <property type="entry name" value="PRK10655.1"/>
    <property type="match status" value="1"/>
</dbReference>
<feature type="transmembrane region" description="Helical" evidence="6">
    <location>
        <begin position="222"/>
        <end position="246"/>
    </location>
</feature>
<evidence type="ECO:0000256" key="1">
    <source>
        <dbReference type="ARBA" id="ARBA00004651"/>
    </source>
</evidence>
<keyword evidence="2 6" id="KW-1003">Cell membrane</keyword>
<dbReference type="HAMAP" id="MF_02073">
    <property type="entry name" value="Putrescine_transp"/>
    <property type="match status" value="1"/>
</dbReference>
<dbReference type="PANTHER" id="PTHR42770">
    <property type="entry name" value="AMINO ACID TRANSPORTER-RELATED"/>
    <property type="match status" value="1"/>
</dbReference>
<organism evidence="7 8">
    <name type="scientific">Candidatus Limosilactobacillus merdipullorum</name>
    <dbReference type="NCBI Taxonomy" id="2838653"/>
    <lineage>
        <taxon>Bacteria</taxon>
        <taxon>Bacillati</taxon>
        <taxon>Bacillota</taxon>
        <taxon>Bacilli</taxon>
        <taxon>Lactobacillales</taxon>
        <taxon>Lactobacillaceae</taxon>
        <taxon>Limosilactobacillus</taxon>
    </lineage>
</organism>
<feature type="transmembrane region" description="Helical" evidence="6">
    <location>
        <begin position="7"/>
        <end position="27"/>
    </location>
</feature>
<dbReference type="AlphaFoldDB" id="A0A9D1QPI5"/>
<protein>
    <recommendedName>
        <fullName evidence="6">Putrescine transporter</fullName>
    </recommendedName>
</protein>
<feature type="transmembrane region" description="Helical" evidence="6">
    <location>
        <begin position="94"/>
        <end position="113"/>
    </location>
</feature>
<dbReference type="GO" id="GO:0015496">
    <property type="term" value="F:putrescine:ornithine antiporter activity"/>
    <property type="evidence" value="ECO:0007669"/>
    <property type="project" value="InterPro"/>
</dbReference>
<dbReference type="InterPro" id="IPR002293">
    <property type="entry name" value="AA/rel_permease1"/>
</dbReference>
<comment type="caution">
    <text evidence="7">The sequence shown here is derived from an EMBL/GenBank/DDBJ whole genome shotgun (WGS) entry which is preliminary data.</text>
</comment>
<evidence type="ECO:0000313" key="7">
    <source>
        <dbReference type="EMBL" id="HIW69862.1"/>
    </source>
</evidence>
<feature type="transmembrane region" description="Helical" evidence="6">
    <location>
        <begin position="181"/>
        <end position="201"/>
    </location>
</feature>
<feature type="transmembrane region" description="Helical" evidence="6">
    <location>
        <begin position="149"/>
        <end position="169"/>
    </location>
</feature>
<name>A0A9D1QPI5_9LACO</name>
<dbReference type="PIRSF" id="PIRSF006060">
    <property type="entry name" value="AA_transporter"/>
    <property type="match status" value="1"/>
</dbReference>
<keyword evidence="5 6" id="KW-0472">Membrane</keyword>
<evidence type="ECO:0000256" key="2">
    <source>
        <dbReference type="ARBA" id="ARBA00022475"/>
    </source>
</evidence>
<evidence type="ECO:0000256" key="5">
    <source>
        <dbReference type="ARBA" id="ARBA00023136"/>
    </source>
</evidence>